<feature type="region of interest" description="Disordered" evidence="1">
    <location>
        <begin position="429"/>
        <end position="450"/>
    </location>
</feature>
<dbReference type="SUPFAM" id="SSF51206">
    <property type="entry name" value="cAMP-binding domain-like"/>
    <property type="match status" value="2"/>
</dbReference>
<dbReference type="PANTHER" id="PTHR23011">
    <property type="entry name" value="CYCLIC NUCLEOTIDE-BINDING DOMAIN CONTAINING PROTEIN"/>
    <property type="match status" value="1"/>
</dbReference>
<evidence type="ECO:0000259" key="2">
    <source>
        <dbReference type="PROSITE" id="PS50042"/>
    </source>
</evidence>
<feature type="compositionally biased region" description="Low complexity" evidence="1">
    <location>
        <begin position="24"/>
        <end position="33"/>
    </location>
</feature>
<gene>
    <name evidence="3" type="ORF">APTSU1_000109100</name>
</gene>
<dbReference type="PANTHER" id="PTHR23011:SF43">
    <property type="entry name" value="CYCLIC NUCLEOTIDE-BINDING DOMAIN-CONTAINING PROTEIN 2"/>
    <property type="match status" value="1"/>
</dbReference>
<reference evidence="3 4" key="1">
    <citation type="submission" date="2024-08" db="EMBL/GenBank/DDBJ databases">
        <title>The draft genome of Apodemus speciosus.</title>
        <authorList>
            <person name="Nabeshima K."/>
            <person name="Suzuki S."/>
            <person name="Onuma M."/>
        </authorList>
    </citation>
    <scope>NUCLEOTIDE SEQUENCE [LARGE SCALE GENOMIC DNA]</scope>
    <source>
        <strain evidence="3">IB14-021</strain>
    </source>
</reference>
<name>A0ABQ0EFY2_APOSI</name>
<dbReference type="InterPro" id="IPR018488">
    <property type="entry name" value="cNMP-bd_CS"/>
</dbReference>
<evidence type="ECO:0000313" key="4">
    <source>
        <dbReference type="Proteomes" id="UP001623349"/>
    </source>
</evidence>
<evidence type="ECO:0000313" key="3">
    <source>
        <dbReference type="EMBL" id="GAB1285861.1"/>
    </source>
</evidence>
<accession>A0ABQ0EFY2</accession>
<sequence length="709" mass="81976">MDKSENPEDAALSSHVKFVEGKSFESSVDTSSSESKDGGSGELPLEKRRKPQTKEMNTEKSESKSESESDSRSEEEKEREAINIKAESPPPKDRPVMQDEAIIDTEDEELDSEKEKKGLYQLIVNIIMMNRVCKMFRQGLRGFREYQIIEPVHKKHPVFSFWDKRKQGRISFDTQDFAAEEGHFPPRAISITQKKPSWRTNQEIQDLCNILQALDCYRNYTESLQLLLAKVMRFERFGRRRVMVKKGQRGNSFYFIYLGTVAVTEDEDGSSAFLDPHPTLLHRGGCFGEMGLLSTAVRRATVVCMEETEFLVVDREDFLANRLGDEVQKETEYRYNFFRKLDIFQSWSEEKIWKLVALGRIEKFSHGQLVSKDITNSAFITFICKGSCEILRMVALGDCRAYYKWVWQQLELLDHKPLRVHDNDCRQRPEEGAGSLGAGVGGGCKQPGEEISPKERFREFQIKSYPLQDFTYLKLLRLQKAREQQGITFHRKINKMENSLPKLLGPKIKSRYGHSVKCSMVNTKFGELPKEAIVGVYMKVHKVEDGDVVGLHRAFLPEIQRDPRPFILLSLGSELIRVRKEKFYEMVDEETKAKIIKMDVDYPSDDDLCQSFLKENDWTIFRKDLLRLLVEPLTKQAFIPTQTKKKEIYDPKSLFLDLCSLEKKGKQRHLVFLAPQKFLPPLKIVQAISAPRHKIQELLPQYKNPGVLV</sequence>
<dbReference type="CDD" id="cd00038">
    <property type="entry name" value="CAP_ED"/>
    <property type="match status" value="1"/>
</dbReference>
<dbReference type="EMBL" id="BAAFST010000001">
    <property type="protein sequence ID" value="GAB1285861.1"/>
    <property type="molecule type" value="Genomic_DNA"/>
</dbReference>
<dbReference type="InterPro" id="IPR000595">
    <property type="entry name" value="cNMP-bd_dom"/>
</dbReference>
<evidence type="ECO:0000256" key="1">
    <source>
        <dbReference type="SAM" id="MobiDB-lite"/>
    </source>
</evidence>
<dbReference type="PROSITE" id="PS00888">
    <property type="entry name" value="CNMP_BINDING_1"/>
    <property type="match status" value="1"/>
</dbReference>
<dbReference type="PROSITE" id="PS50042">
    <property type="entry name" value="CNMP_BINDING_3"/>
    <property type="match status" value="1"/>
</dbReference>
<protein>
    <submittedName>
        <fullName evidence="3">Cyclic nucleotide-binding domain-containing protein 2</fullName>
    </submittedName>
</protein>
<organism evidence="3 4">
    <name type="scientific">Apodemus speciosus</name>
    <name type="common">Large Japanese field mouse</name>
    <dbReference type="NCBI Taxonomy" id="105296"/>
    <lineage>
        <taxon>Eukaryota</taxon>
        <taxon>Metazoa</taxon>
        <taxon>Chordata</taxon>
        <taxon>Craniata</taxon>
        <taxon>Vertebrata</taxon>
        <taxon>Euteleostomi</taxon>
        <taxon>Mammalia</taxon>
        <taxon>Eutheria</taxon>
        <taxon>Euarchontoglires</taxon>
        <taxon>Glires</taxon>
        <taxon>Rodentia</taxon>
        <taxon>Myomorpha</taxon>
        <taxon>Muroidea</taxon>
        <taxon>Muridae</taxon>
        <taxon>Murinae</taxon>
        <taxon>Apodemus</taxon>
    </lineage>
</organism>
<comment type="caution">
    <text evidence="3">The sequence shown here is derived from an EMBL/GenBank/DDBJ whole genome shotgun (WGS) entry which is preliminary data.</text>
</comment>
<feature type="region of interest" description="Disordered" evidence="1">
    <location>
        <begin position="1"/>
        <end position="97"/>
    </location>
</feature>
<keyword evidence="4" id="KW-1185">Reference proteome</keyword>
<dbReference type="SMART" id="SM00100">
    <property type="entry name" value="cNMP"/>
    <property type="match status" value="1"/>
</dbReference>
<dbReference type="InterPro" id="IPR014710">
    <property type="entry name" value="RmlC-like_jellyroll"/>
</dbReference>
<dbReference type="Pfam" id="PF00027">
    <property type="entry name" value="cNMP_binding"/>
    <property type="match status" value="1"/>
</dbReference>
<feature type="compositionally biased region" description="Gly residues" evidence="1">
    <location>
        <begin position="434"/>
        <end position="445"/>
    </location>
</feature>
<proteinExistence type="predicted"/>
<feature type="compositionally biased region" description="Basic and acidic residues" evidence="1">
    <location>
        <begin position="52"/>
        <end position="82"/>
    </location>
</feature>
<dbReference type="InterPro" id="IPR018490">
    <property type="entry name" value="cNMP-bd_dom_sf"/>
</dbReference>
<feature type="domain" description="Cyclic nucleotide-binding" evidence="2">
    <location>
        <begin position="216"/>
        <end position="318"/>
    </location>
</feature>
<dbReference type="Gene3D" id="2.60.120.10">
    <property type="entry name" value="Jelly Rolls"/>
    <property type="match status" value="2"/>
</dbReference>
<dbReference type="Proteomes" id="UP001623349">
    <property type="component" value="Unassembled WGS sequence"/>
</dbReference>